<proteinExistence type="predicted"/>
<dbReference type="Gene3D" id="3.40.50.10320">
    <property type="entry name" value="LmbE-like"/>
    <property type="match status" value="1"/>
</dbReference>
<dbReference type="InterPro" id="IPR024078">
    <property type="entry name" value="LmbE-like_dom_sf"/>
</dbReference>
<keyword evidence="3" id="KW-1185">Reference proteome</keyword>
<dbReference type="AlphaFoldDB" id="A0A1G8LYE9"/>
<sequence length="253" mass="27829">MNQAAPFGVSGTPLSEWRNSVALSGVRPIDVDELVPPGARLVVLAPHPDDEVLACGGLLAAMANRQEDVQLISVTDGEGSHPDSAQWPRSRLRTERRRESERAVTALGFDLPRFAWQRLGMSDGQVADRADALIALLSEDLRSTDVLVTTWRHDGHCDHEAVGHCAAQAAANTGATLLEIPVWAWHWAEPNDPRIPWQQARKFMLSDAQLQRKRRAINAHASQLHDDVSTGAAPVLDTVTLERLLQPFELVFL</sequence>
<gene>
    <name evidence="2" type="ORF">SAMN05216605_11523</name>
</gene>
<evidence type="ECO:0000313" key="3">
    <source>
        <dbReference type="Proteomes" id="UP000182894"/>
    </source>
</evidence>
<dbReference type="RefSeq" id="WP_074756583.1">
    <property type="nucleotide sequence ID" value="NZ_FNCO01000015.1"/>
</dbReference>
<evidence type="ECO:0000313" key="2">
    <source>
        <dbReference type="EMBL" id="SDI60721.1"/>
    </source>
</evidence>
<reference evidence="3" key="1">
    <citation type="submission" date="2016-10" db="EMBL/GenBank/DDBJ databases">
        <authorList>
            <person name="Varghese N."/>
            <person name="Submissions S."/>
        </authorList>
    </citation>
    <scope>NUCLEOTIDE SEQUENCE [LARGE SCALE GENOMIC DNA]</scope>
    <source>
        <strain evidence="3">ATCC 700689</strain>
    </source>
</reference>
<dbReference type="Pfam" id="PF02585">
    <property type="entry name" value="PIG-L"/>
    <property type="match status" value="1"/>
</dbReference>
<name>A0A1G8LYE9_9PSED</name>
<protein>
    <submittedName>
        <fullName evidence="2">N-acetylglucosaminyl deacetylase, LmbE family</fullName>
    </submittedName>
</protein>
<dbReference type="STRING" id="89065.SAMN05216605_11523"/>
<dbReference type="OrthoDB" id="9790023at2"/>
<dbReference type="PANTHER" id="PTHR12993:SF29">
    <property type="entry name" value="BLR3841 PROTEIN"/>
    <property type="match status" value="1"/>
</dbReference>
<feature type="region of interest" description="Disordered" evidence="1">
    <location>
        <begin position="75"/>
        <end position="94"/>
    </location>
</feature>
<organism evidence="2 3">
    <name type="scientific">Pseudomonas abietaniphila</name>
    <dbReference type="NCBI Taxonomy" id="89065"/>
    <lineage>
        <taxon>Bacteria</taxon>
        <taxon>Pseudomonadati</taxon>
        <taxon>Pseudomonadota</taxon>
        <taxon>Gammaproteobacteria</taxon>
        <taxon>Pseudomonadales</taxon>
        <taxon>Pseudomonadaceae</taxon>
        <taxon>Pseudomonas</taxon>
    </lineage>
</organism>
<dbReference type="Proteomes" id="UP000182894">
    <property type="component" value="Unassembled WGS sequence"/>
</dbReference>
<evidence type="ECO:0000256" key="1">
    <source>
        <dbReference type="SAM" id="MobiDB-lite"/>
    </source>
</evidence>
<accession>A0A1G8LYE9</accession>
<dbReference type="GO" id="GO:0016811">
    <property type="term" value="F:hydrolase activity, acting on carbon-nitrogen (but not peptide) bonds, in linear amides"/>
    <property type="evidence" value="ECO:0007669"/>
    <property type="project" value="TreeGrafter"/>
</dbReference>
<dbReference type="InterPro" id="IPR003737">
    <property type="entry name" value="GlcNAc_PI_deacetylase-related"/>
</dbReference>
<dbReference type="SUPFAM" id="SSF102588">
    <property type="entry name" value="LmbE-like"/>
    <property type="match status" value="1"/>
</dbReference>
<dbReference type="PANTHER" id="PTHR12993">
    <property type="entry name" value="N-ACETYLGLUCOSAMINYL-PHOSPHATIDYLINOSITOL DE-N-ACETYLASE-RELATED"/>
    <property type="match status" value="1"/>
</dbReference>
<dbReference type="EMBL" id="FNCO01000015">
    <property type="protein sequence ID" value="SDI60721.1"/>
    <property type="molecule type" value="Genomic_DNA"/>
</dbReference>